<proteinExistence type="predicted"/>
<evidence type="ECO:0000313" key="2">
    <source>
        <dbReference type="EMBL" id="RNA25083.1"/>
    </source>
</evidence>
<keyword evidence="1" id="KW-0175">Coiled coil</keyword>
<protein>
    <submittedName>
        <fullName evidence="2">Uncharacterized protein</fullName>
    </submittedName>
</protein>
<keyword evidence="3" id="KW-1185">Reference proteome</keyword>
<reference evidence="2 3" key="1">
    <citation type="journal article" date="2018" name="Sci. Rep.">
        <title>Genomic signatures of local adaptation to the degree of environmental predictability in rotifers.</title>
        <authorList>
            <person name="Franch-Gras L."/>
            <person name="Hahn C."/>
            <person name="Garcia-Roger E.M."/>
            <person name="Carmona M.J."/>
            <person name="Serra M."/>
            <person name="Gomez A."/>
        </authorList>
    </citation>
    <scope>NUCLEOTIDE SEQUENCE [LARGE SCALE GENOMIC DNA]</scope>
    <source>
        <strain evidence="2">HYR1</strain>
    </source>
</reference>
<comment type="caution">
    <text evidence="2">The sequence shown here is derived from an EMBL/GenBank/DDBJ whole genome shotgun (WGS) entry which is preliminary data.</text>
</comment>
<sequence length="157" mass="18703">MGLHDVKKLGKGKCEIVKKLTRNKCIKSLLNINILNRNRSLKIIITFLKTVIWQKPQIRSMVIRNQINKLIQKDAEEEKKKKANKKMETEICIMKEQIEDLKRQNQILESMVDRHKKLSNKENFMFNEEIKIRGKIDQLKTKLISKLENAEQYEEQK</sequence>
<feature type="coiled-coil region" evidence="1">
    <location>
        <begin position="68"/>
        <end position="156"/>
    </location>
</feature>
<evidence type="ECO:0000313" key="3">
    <source>
        <dbReference type="Proteomes" id="UP000276133"/>
    </source>
</evidence>
<organism evidence="2 3">
    <name type="scientific">Brachionus plicatilis</name>
    <name type="common">Marine rotifer</name>
    <name type="synonym">Brachionus muelleri</name>
    <dbReference type="NCBI Taxonomy" id="10195"/>
    <lineage>
        <taxon>Eukaryota</taxon>
        <taxon>Metazoa</taxon>
        <taxon>Spiralia</taxon>
        <taxon>Gnathifera</taxon>
        <taxon>Rotifera</taxon>
        <taxon>Eurotatoria</taxon>
        <taxon>Monogononta</taxon>
        <taxon>Pseudotrocha</taxon>
        <taxon>Ploima</taxon>
        <taxon>Brachionidae</taxon>
        <taxon>Brachionus</taxon>
    </lineage>
</organism>
<gene>
    <name evidence="2" type="ORF">BpHYR1_047796</name>
</gene>
<evidence type="ECO:0000256" key="1">
    <source>
        <dbReference type="SAM" id="Coils"/>
    </source>
</evidence>
<dbReference type="EMBL" id="REGN01002979">
    <property type="protein sequence ID" value="RNA25083.1"/>
    <property type="molecule type" value="Genomic_DNA"/>
</dbReference>
<name>A0A3M7RNC6_BRAPC</name>
<dbReference type="Proteomes" id="UP000276133">
    <property type="component" value="Unassembled WGS sequence"/>
</dbReference>
<accession>A0A3M7RNC6</accession>
<dbReference type="AlphaFoldDB" id="A0A3M7RNC6"/>